<evidence type="ECO:0000313" key="1">
    <source>
        <dbReference type="EMBL" id="KAG0240138.1"/>
    </source>
</evidence>
<dbReference type="EMBL" id="JAAAJA010002454">
    <property type="protein sequence ID" value="KAG0240138.1"/>
    <property type="molecule type" value="Genomic_DNA"/>
</dbReference>
<protein>
    <submittedName>
        <fullName evidence="1">Uncharacterized protein</fullName>
    </submittedName>
</protein>
<gene>
    <name evidence="1" type="ORF">BG011_003752</name>
</gene>
<organism evidence="1 2">
    <name type="scientific">Mortierella polycephala</name>
    <dbReference type="NCBI Taxonomy" id="41804"/>
    <lineage>
        <taxon>Eukaryota</taxon>
        <taxon>Fungi</taxon>
        <taxon>Fungi incertae sedis</taxon>
        <taxon>Mucoromycota</taxon>
        <taxon>Mortierellomycotina</taxon>
        <taxon>Mortierellomycetes</taxon>
        <taxon>Mortierellales</taxon>
        <taxon>Mortierellaceae</taxon>
        <taxon>Mortierella</taxon>
    </lineage>
</organism>
<dbReference type="Proteomes" id="UP000726737">
    <property type="component" value="Unassembled WGS sequence"/>
</dbReference>
<keyword evidence="2" id="KW-1185">Reference proteome</keyword>
<proteinExistence type="predicted"/>
<evidence type="ECO:0000313" key="2">
    <source>
        <dbReference type="Proteomes" id="UP000726737"/>
    </source>
</evidence>
<feature type="non-terminal residue" evidence="1">
    <location>
        <position position="144"/>
    </location>
</feature>
<dbReference type="OrthoDB" id="2447926at2759"/>
<sequence length="144" mass="16631">MSQDPNQEFFTLRALAEQANDPNADPRQIMQHLAANINAMSQLQQQFTNLQETVHQQQHQSASLISLSAAIEAFTNQHREQQQLQHNFQMNLQTVFDRLHTRAPIPLPLSPKFKGTTEDFTFAEFRAKLATVAERFPDSMQQYY</sequence>
<accession>A0A9P6PHM4</accession>
<name>A0A9P6PHM4_9FUNG</name>
<comment type="caution">
    <text evidence="1">The sequence shown here is derived from an EMBL/GenBank/DDBJ whole genome shotgun (WGS) entry which is preliminary data.</text>
</comment>
<dbReference type="AlphaFoldDB" id="A0A9P6PHM4"/>
<reference evidence="1" key="1">
    <citation type="journal article" date="2020" name="Fungal Divers.">
        <title>Resolving the Mortierellaceae phylogeny through synthesis of multi-gene phylogenetics and phylogenomics.</title>
        <authorList>
            <person name="Vandepol N."/>
            <person name="Liber J."/>
            <person name="Desiro A."/>
            <person name="Na H."/>
            <person name="Kennedy M."/>
            <person name="Barry K."/>
            <person name="Grigoriev I.V."/>
            <person name="Miller A.N."/>
            <person name="O'Donnell K."/>
            <person name="Stajich J.E."/>
            <person name="Bonito G."/>
        </authorList>
    </citation>
    <scope>NUCLEOTIDE SEQUENCE</scope>
    <source>
        <strain evidence="1">KOD948</strain>
    </source>
</reference>